<keyword evidence="3" id="KW-1185">Reference proteome</keyword>
<keyword evidence="1" id="KW-1133">Transmembrane helix</keyword>
<keyword evidence="1" id="KW-0472">Membrane</keyword>
<dbReference type="Proteomes" id="UP000824166">
    <property type="component" value="Unassembled WGS sequence"/>
</dbReference>
<organism evidence="2 3">
    <name type="scientific">Paenarthrobacter aromaticivorans</name>
    <dbReference type="NCBI Taxonomy" id="2849150"/>
    <lineage>
        <taxon>Bacteria</taxon>
        <taxon>Bacillati</taxon>
        <taxon>Actinomycetota</taxon>
        <taxon>Actinomycetes</taxon>
        <taxon>Micrococcales</taxon>
        <taxon>Micrococcaceae</taxon>
        <taxon>Paenarthrobacter</taxon>
    </lineage>
</organism>
<feature type="transmembrane region" description="Helical" evidence="1">
    <location>
        <begin position="160"/>
        <end position="185"/>
    </location>
</feature>
<evidence type="ECO:0000313" key="3">
    <source>
        <dbReference type="Proteomes" id="UP000824166"/>
    </source>
</evidence>
<proteinExistence type="predicted"/>
<protein>
    <submittedName>
        <fullName evidence="2">DUF998 domain-containing protein</fullName>
    </submittedName>
</protein>
<evidence type="ECO:0000256" key="1">
    <source>
        <dbReference type="SAM" id="Phobius"/>
    </source>
</evidence>
<feature type="transmembrane region" description="Helical" evidence="1">
    <location>
        <begin position="192"/>
        <end position="214"/>
    </location>
</feature>
<dbReference type="EMBL" id="JAHOPC010000011">
    <property type="protein sequence ID" value="MBU8867940.1"/>
    <property type="molecule type" value="Genomic_DNA"/>
</dbReference>
<feature type="transmembrane region" description="Helical" evidence="1">
    <location>
        <begin position="24"/>
        <end position="47"/>
    </location>
</feature>
<gene>
    <name evidence="2" type="ORF">KSW38_16760</name>
</gene>
<sequence length="271" mass="28413">MTTAGGPLGGDRGLLPDLAGRRELIGGWAAITLIHYFVVEATAMAVWQGNPGYDRRAHVISDLGAAHCGPFNGYEVCSPLNWLMNASFVLQGVAMVLGAVLLSSAVLSVAAEPGARVIRPRMASPAAAFPWIAAGAVRVLILVAGIGQAMVGLIPEDTDLALHLTGAGLYFIAGPLSLVILGLVWRGHTQMSWIVLLFGVVSLGATIYVLAVQLRVEEPGAIERTMAYPIILGLSLVGLVVAHRVTRERKAVRAVLRSSIPGTPPPHRTAG</sequence>
<evidence type="ECO:0000313" key="2">
    <source>
        <dbReference type="EMBL" id="MBU8867940.1"/>
    </source>
</evidence>
<comment type="caution">
    <text evidence="2">The sequence shown here is derived from an EMBL/GenBank/DDBJ whole genome shotgun (WGS) entry which is preliminary data.</text>
</comment>
<dbReference type="RefSeq" id="WP_216926062.1">
    <property type="nucleotide sequence ID" value="NZ_JAHOPC010000011.1"/>
</dbReference>
<name>A0ABS6I928_9MICC</name>
<reference evidence="2 3" key="1">
    <citation type="submission" date="2021-06" db="EMBL/GenBank/DDBJ databases">
        <authorList>
            <person name="Jeong J.W."/>
        </authorList>
    </citation>
    <scope>NUCLEOTIDE SEQUENCE [LARGE SCALE GENOMIC DNA]</scope>
    <source>
        <strain evidence="2 3">MMS21-TAE1-1</strain>
    </source>
</reference>
<accession>A0ABS6I928</accession>
<feature type="transmembrane region" description="Helical" evidence="1">
    <location>
        <begin position="131"/>
        <end position="154"/>
    </location>
</feature>
<feature type="transmembrane region" description="Helical" evidence="1">
    <location>
        <begin position="88"/>
        <end position="110"/>
    </location>
</feature>
<feature type="transmembrane region" description="Helical" evidence="1">
    <location>
        <begin position="226"/>
        <end position="243"/>
    </location>
</feature>
<keyword evidence="1" id="KW-0812">Transmembrane</keyword>